<dbReference type="InterPro" id="IPR036691">
    <property type="entry name" value="Endo/exonu/phosph_ase_sf"/>
</dbReference>
<reference evidence="3" key="1">
    <citation type="journal article" date="2013" name="PLoS Genet.">
        <title>The genome of Spraguea lophii and the basis of host-microsporidian interactions.</title>
        <authorList>
            <person name="Campbell S.E."/>
            <person name="Williams T.A."/>
            <person name="Yousuf A."/>
            <person name="Soanes D.M."/>
            <person name="Paszkiewicz K.H."/>
            <person name="Williams B.A.P."/>
        </authorList>
    </citation>
    <scope>NUCLEOTIDE SEQUENCE [LARGE SCALE GENOMIC DNA]</scope>
    <source>
        <strain evidence="3">42_110</strain>
    </source>
</reference>
<evidence type="ECO:0000256" key="1">
    <source>
        <dbReference type="SAM" id="MobiDB-lite"/>
    </source>
</evidence>
<protein>
    <submittedName>
        <fullName evidence="2">Uncharacterized protein</fullName>
    </submittedName>
</protein>
<sequence length="378" mass="42737">MLFFYLLDIRCLSSLRKTSDKNSTMMNVGKNAKKSSTSEDSENPYSLVSNKQNNNANNNKQNTSNAQRKKVIISGPNHHYMPTKWDPSINKLSEMVREDIVSNKGFLENHTPEDITYNNAFGDISIFTINLFKSILTEKEIKDMSITVETMLDHGHPTVFCIQGVRKQFVDKLVKVSGTSHYSVTATKRYDIDTGRSAHMYFPIIFDKKVLTLVKSDFLSNQGHIYASYAKFKDKNHNNQPITIVNLDNSFVNKSVVDRNLSSLLADAIEDEEVKNNPLFIIGGIGTQTEFLKKLFTTGYKNSITEDNNNEGSRLTTVHGSNGMDDGIQRDYIITRDPNNVYGLAYSRILKNNFSIGNHYPVHAIYSYLPQTGNAVQK</sequence>
<keyword evidence="3" id="KW-1185">Reference proteome</keyword>
<feature type="compositionally biased region" description="Low complexity" evidence="1">
    <location>
        <begin position="49"/>
        <end position="66"/>
    </location>
</feature>
<name>S7XJ25_SPRLO</name>
<dbReference type="STRING" id="1358809.S7XJ25"/>
<dbReference type="Proteomes" id="UP000014978">
    <property type="component" value="Unassembled WGS sequence"/>
</dbReference>
<dbReference type="AlphaFoldDB" id="S7XJ25"/>
<proteinExistence type="predicted"/>
<dbReference type="EMBL" id="ATCN01000433">
    <property type="protein sequence ID" value="EPR79034.1"/>
    <property type="molecule type" value="Genomic_DNA"/>
</dbReference>
<comment type="caution">
    <text evidence="2">The sequence shown here is derived from an EMBL/GenBank/DDBJ whole genome shotgun (WGS) entry which is preliminary data.</text>
</comment>
<dbReference type="HOGENOM" id="CLU_731924_0_0_1"/>
<dbReference type="OMA" id="GHYENHE"/>
<evidence type="ECO:0000313" key="2">
    <source>
        <dbReference type="EMBL" id="EPR79034.1"/>
    </source>
</evidence>
<organism evidence="2 3">
    <name type="scientific">Spraguea lophii (strain 42_110)</name>
    <name type="common">Microsporidian parasite</name>
    <dbReference type="NCBI Taxonomy" id="1358809"/>
    <lineage>
        <taxon>Eukaryota</taxon>
        <taxon>Fungi</taxon>
        <taxon>Fungi incertae sedis</taxon>
        <taxon>Microsporidia</taxon>
        <taxon>Spragueidae</taxon>
        <taxon>Spraguea</taxon>
    </lineage>
</organism>
<feature type="region of interest" description="Disordered" evidence="1">
    <location>
        <begin position="21"/>
        <end position="67"/>
    </location>
</feature>
<dbReference type="OrthoDB" id="2190927at2759"/>
<gene>
    <name evidence="2" type="ORF">SLOPH_1749</name>
</gene>
<dbReference type="Gene3D" id="3.60.10.10">
    <property type="entry name" value="Endonuclease/exonuclease/phosphatase"/>
    <property type="match status" value="1"/>
</dbReference>
<accession>S7XJ25</accession>
<evidence type="ECO:0000313" key="3">
    <source>
        <dbReference type="Proteomes" id="UP000014978"/>
    </source>
</evidence>
<dbReference type="InParanoid" id="S7XJ25"/>
<dbReference type="VEuPathDB" id="MicrosporidiaDB:SLOPH_1749"/>